<name>A0A401W6U0_STREY</name>
<dbReference type="Proteomes" id="UP000286746">
    <property type="component" value="Unassembled WGS sequence"/>
</dbReference>
<organism evidence="3 4">
    <name type="scientific">Streptomyces paromomycinus</name>
    <name type="common">Streptomyces rimosus subsp. paromomycinus</name>
    <dbReference type="NCBI Taxonomy" id="92743"/>
    <lineage>
        <taxon>Bacteria</taxon>
        <taxon>Bacillati</taxon>
        <taxon>Actinomycetota</taxon>
        <taxon>Actinomycetes</taxon>
        <taxon>Kitasatosporales</taxon>
        <taxon>Streptomycetaceae</taxon>
        <taxon>Streptomyces</taxon>
    </lineage>
</organism>
<feature type="region of interest" description="Disordered" evidence="1">
    <location>
        <begin position="24"/>
        <end position="104"/>
    </location>
</feature>
<evidence type="ECO:0000313" key="4">
    <source>
        <dbReference type="Proteomes" id="UP000286746"/>
    </source>
</evidence>
<protein>
    <recommendedName>
        <fullName evidence="5">Secreted protein</fullName>
    </recommendedName>
</protein>
<comment type="caution">
    <text evidence="3">The sequence shown here is derived from an EMBL/GenBank/DDBJ whole genome shotgun (WGS) entry which is preliminary data.</text>
</comment>
<dbReference type="RefSeq" id="WP_125055724.1">
    <property type="nucleotide sequence ID" value="NZ_BHZD01000001.1"/>
</dbReference>
<keyword evidence="2" id="KW-0732">Signal</keyword>
<dbReference type="EMBL" id="BHZD01000001">
    <property type="protein sequence ID" value="GCD45048.1"/>
    <property type="molecule type" value="Genomic_DNA"/>
</dbReference>
<feature type="signal peptide" evidence="2">
    <location>
        <begin position="1"/>
        <end position="27"/>
    </location>
</feature>
<feature type="compositionally biased region" description="Gly residues" evidence="1">
    <location>
        <begin position="38"/>
        <end position="50"/>
    </location>
</feature>
<gene>
    <name evidence="3" type="ORF">GKJPGBOP_04768</name>
</gene>
<dbReference type="AlphaFoldDB" id="A0A401W6U0"/>
<feature type="compositionally biased region" description="Gly residues" evidence="1">
    <location>
        <begin position="59"/>
        <end position="81"/>
    </location>
</feature>
<evidence type="ECO:0000313" key="3">
    <source>
        <dbReference type="EMBL" id="GCD45048.1"/>
    </source>
</evidence>
<evidence type="ECO:0000256" key="1">
    <source>
        <dbReference type="SAM" id="MobiDB-lite"/>
    </source>
</evidence>
<reference evidence="3 4" key="1">
    <citation type="submission" date="2018-11" db="EMBL/GenBank/DDBJ databases">
        <title>Whole genome sequence of Streptomyces paromomycinus NBRC 15454(T).</title>
        <authorList>
            <person name="Komaki H."/>
            <person name="Tamura T."/>
        </authorList>
    </citation>
    <scope>NUCLEOTIDE SEQUENCE [LARGE SCALE GENOMIC DNA]</scope>
    <source>
        <strain evidence="3 4">NBRC 15454</strain>
    </source>
</reference>
<keyword evidence="4" id="KW-1185">Reference proteome</keyword>
<accession>A0A401W6U0</accession>
<feature type="chain" id="PRO_5019361685" description="Secreted protein" evidence="2">
    <location>
        <begin position="28"/>
        <end position="199"/>
    </location>
</feature>
<feature type="compositionally biased region" description="Low complexity" evidence="1">
    <location>
        <begin position="82"/>
        <end position="93"/>
    </location>
</feature>
<evidence type="ECO:0000256" key="2">
    <source>
        <dbReference type="SAM" id="SignalP"/>
    </source>
</evidence>
<proteinExistence type="predicted"/>
<evidence type="ECO:0008006" key="5">
    <source>
        <dbReference type="Google" id="ProtNLM"/>
    </source>
</evidence>
<sequence length="199" mass="19397">MKFRHVRAVAAAAVVLVALTGARHSHGGGCGSSHSSGSDGGSGSTGGSSTGGSSTSGGYEAGTGGYDGGTSSGSSTGGSTTGGSSTSGSTSGYTSGGSGSSRSAMRDIKINGCQYNGAGSVKTTVSATNSSSTTKYTYLLTVKFTAPGGKDLGTRHPSIPYVMPGRTDSTDVIQYVPSDAATAGTYRCSVTDVQRTPLS</sequence>